<dbReference type="Pfam" id="PF07361">
    <property type="entry name" value="Cytochrom_B562"/>
    <property type="match status" value="1"/>
</dbReference>
<accession>A0ABT9GS70</accession>
<comment type="similarity">
    <text evidence="1">Belongs to the cytochrome b562 family.</text>
</comment>
<dbReference type="Proteomes" id="UP001236258">
    <property type="component" value="Unassembled WGS sequence"/>
</dbReference>
<sequence>MKYLVVTLLGWMLCVSAPVWAYGAQTGSLEVIMKTFSFQYRQAVEAQTVEQRLRHVHEMQAGILAAQQAPMREDMAETFVEGFQKVAAKLDGIEQALLAGDMVSAEQKLQQIDRLRVEYHRLRKRSFWQWLFGGR</sequence>
<evidence type="ECO:0000256" key="1">
    <source>
        <dbReference type="ARBA" id="ARBA00005523"/>
    </source>
</evidence>
<name>A0ABT9GS70_9GAMM</name>
<dbReference type="EMBL" id="JAUZVY010000004">
    <property type="protein sequence ID" value="MDP4529481.1"/>
    <property type="molecule type" value="Genomic_DNA"/>
</dbReference>
<reference evidence="4 5" key="1">
    <citation type="submission" date="2023-08" db="EMBL/GenBank/DDBJ databases">
        <authorList>
            <person name="Joshi A."/>
            <person name="Thite S."/>
        </authorList>
    </citation>
    <scope>NUCLEOTIDE SEQUENCE [LARGE SCALE GENOMIC DNA]</scope>
    <source>
        <strain evidence="4 5">1E1</strain>
    </source>
</reference>
<keyword evidence="2 3" id="KW-0732">Signal</keyword>
<dbReference type="InterPro" id="IPR010980">
    <property type="entry name" value="Cyt_c/b562"/>
</dbReference>
<dbReference type="SUPFAM" id="SSF47175">
    <property type="entry name" value="Cytochromes"/>
    <property type="match status" value="1"/>
</dbReference>
<feature type="signal peptide" evidence="3">
    <location>
        <begin position="1"/>
        <end position="21"/>
    </location>
</feature>
<gene>
    <name evidence="4" type="ORF">Q3O59_10640</name>
</gene>
<organism evidence="4 5">
    <name type="scientific">Alkalimonas delamerensis</name>
    <dbReference type="NCBI Taxonomy" id="265981"/>
    <lineage>
        <taxon>Bacteria</taxon>
        <taxon>Pseudomonadati</taxon>
        <taxon>Pseudomonadota</taxon>
        <taxon>Gammaproteobacteria</taxon>
        <taxon>Alkalimonas</taxon>
    </lineage>
</organism>
<comment type="caution">
    <text evidence="4">The sequence shown here is derived from an EMBL/GenBank/DDBJ whole genome shotgun (WGS) entry which is preliminary data.</text>
</comment>
<protein>
    <submittedName>
        <fullName evidence="4">Cytochrome b562</fullName>
    </submittedName>
</protein>
<evidence type="ECO:0000256" key="2">
    <source>
        <dbReference type="ARBA" id="ARBA00022729"/>
    </source>
</evidence>
<proteinExistence type="inferred from homology"/>
<evidence type="ECO:0000313" key="5">
    <source>
        <dbReference type="Proteomes" id="UP001236258"/>
    </source>
</evidence>
<evidence type="ECO:0000256" key="3">
    <source>
        <dbReference type="SAM" id="SignalP"/>
    </source>
</evidence>
<feature type="chain" id="PRO_5046431293" evidence="3">
    <location>
        <begin position="22"/>
        <end position="135"/>
    </location>
</feature>
<dbReference type="Gene3D" id="1.20.120.10">
    <property type="entry name" value="Cytochrome c/b562"/>
    <property type="match status" value="1"/>
</dbReference>
<evidence type="ECO:0000313" key="4">
    <source>
        <dbReference type="EMBL" id="MDP4529481.1"/>
    </source>
</evidence>
<dbReference type="RefSeq" id="WP_305945565.1">
    <property type="nucleotide sequence ID" value="NZ_JAUZVY010000004.1"/>
</dbReference>
<keyword evidence="5" id="KW-1185">Reference proteome</keyword>
<dbReference type="InterPro" id="IPR009155">
    <property type="entry name" value="Cyt_b562"/>
</dbReference>